<dbReference type="Pfam" id="PF10105">
    <property type="entry name" value="DUF2344"/>
    <property type="match status" value="1"/>
</dbReference>
<comment type="caution">
    <text evidence="2">The sequence shown here is derived from an EMBL/GenBank/DDBJ whole genome shotgun (WGS) entry which is preliminary data.</text>
</comment>
<sequence length="234" mass="26057">MYKYRAQLTKGDEIRYISHLDYAGVMERAIRRAKLPAAYTEGFNPHLKMSFASPLSLGVTSDAEYMDFELTKPLCQPEIFDKLSAALPPGIRLIKLKPVKEPKPCEGKKHKALMAEVEQGIYEVVAPLTGDWDEAVKAVAAYNAASEVNYHRVTPKKTRDIEVKQYMLEPVKIGMSGDLVKLTMNISITQTGSIKPAEILELLHNEYGLPVALGRALINRSKLMGQGKDLIDLV</sequence>
<dbReference type="InterPro" id="IPR018768">
    <property type="entry name" value="DUF2344"/>
</dbReference>
<feature type="domain" description="DUF2344" evidence="1">
    <location>
        <begin position="3"/>
        <end position="196"/>
    </location>
</feature>
<evidence type="ECO:0000259" key="1">
    <source>
        <dbReference type="Pfam" id="PF10105"/>
    </source>
</evidence>
<organism evidence="2 3">
    <name type="scientific">Anaerovibrio lipolyticus</name>
    <dbReference type="NCBI Taxonomy" id="82374"/>
    <lineage>
        <taxon>Bacteria</taxon>
        <taxon>Bacillati</taxon>
        <taxon>Bacillota</taxon>
        <taxon>Negativicutes</taxon>
        <taxon>Selenomonadales</taxon>
        <taxon>Selenomonadaceae</taxon>
        <taxon>Anaerovibrio</taxon>
    </lineage>
</organism>
<keyword evidence="3" id="KW-1185">Reference proteome</keyword>
<name>A0A0B2JVN6_9FIRM</name>
<accession>A0A0B2JVN6</accession>
<dbReference type="AlphaFoldDB" id="A0A0B2JVN6"/>
<dbReference type="STRING" id="82374.NZ47_05020"/>
<protein>
    <recommendedName>
        <fullName evidence="1">DUF2344 domain-containing protein</fullName>
    </recommendedName>
</protein>
<proteinExistence type="predicted"/>
<dbReference type="NCBIfam" id="TIGR03936">
    <property type="entry name" value="sam_1_link_chp"/>
    <property type="match status" value="1"/>
</dbReference>
<dbReference type="Proteomes" id="UP000030993">
    <property type="component" value="Unassembled WGS sequence"/>
</dbReference>
<evidence type="ECO:0000313" key="2">
    <source>
        <dbReference type="EMBL" id="KHM52410.1"/>
    </source>
</evidence>
<evidence type="ECO:0000313" key="3">
    <source>
        <dbReference type="Proteomes" id="UP000030993"/>
    </source>
</evidence>
<dbReference type="eggNOG" id="COG5011">
    <property type="taxonomic scope" value="Bacteria"/>
</dbReference>
<dbReference type="EMBL" id="JSCE01000096">
    <property type="protein sequence ID" value="KHM52410.1"/>
    <property type="molecule type" value="Genomic_DNA"/>
</dbReference>
<reference evidence="2 3" key="1">
    <citation type="journal article" date="2013" name="PLoS ONE">
        <title>Identification and characterization of three novel lipases belonging to families II and V from Anaerovibrio lipolyticus 5ST.</title>
        <authorList>
            <person name="Prive F."/>
            <person name="Kaderbhai N.N."/>
            <person name="Girdwood S."/>
            <person name="Worgan H.J."/>
            <person name="Pinloche E."/>
            <person name="Scollan N.D."/>
            <person name="Huws S.A."/>
            <person name="Newbold C.J."/>
        </authorList>
    </citation>
    <scope>NUCLEOTIDE SEQUENCE [LARGE SCALE GENOMIC DNA]</scope>
    <source>
        <strain evidence="2 3">5S</strain>
    </source>
</reference>
<gene>
    <name evidence="2" type="ORF">NZ47_05020</name>
</gene>